<dbReference type="AlphaFoldDB" id="D2HFH6"/>
<comment type="subunit">
    <text evidence="7">Component of the large ribosomal subunit. Interacts with IMPACT.</text>
</comment>
<proteinExistence type="inferred from homology"/>
<dbReference type="InParanoid" id="D2HFH6"/>
<feature type="non-terminal residue" evidence="8">
    <location>
        <position position="40"/>
    </location>
</feature>
<evidence type="ECO:0000256" key="6">
    <source>
        <dbReference type="ARBA" id="ARBA00046244"/>
    </source>
</evidence>
<dbReference type="EMBL" id="GL192788">
    <property type="protein sequence ID" value="EFB29953.1"/>
    <property type="molecule type" value="Genomic_DNA"/>
</dbReference>
<keyword evidence="2" id="KW-0689">Ribosomal protein</keyword>
<comment type="similarity">
    <text evidence="1">Belongs to the eukaryotic ribosomal protein eL39 family.</text>
</comment>
<dbReference type="GO" id="GO:0003735">
    <property type="term" value="F:structural constituent of ribosome"/>
    <property type="evidence" value="ECO:0007669"/>
    <property type="project" value="InterPro"/>
</dbReference>
<gene>
    <name evidence="8" type="ORF">PANDA_009648</name>
</gene>
<evidence type="ECO:0000256" key="4">
    <source>
        <dbReference type="ARBA" id="ARBA00035234"/>
    </source>
</evidence>
<organism evidence="8">
    <name type="scientific">Ailuropoda melanoleuca</name>
    <name type="common">Giant panda</name>
    <dbReference type="NCBI Taxonomy" id="9646"/>
    <lineage>
        <taxon>Eukaryota</taxon>
        <taxon>Metazoa</taxon>
        <taxon>Chordata</taxon>
        <taxon>Craniata</taxon>
        <taxon>Vertebrata</taxon>
        <taxon>Euteleostomi</taxon>
        <taxon>Mammalia</taxon>
        <taxon>Eutheria</taxon>
        <taxon>Laurasiatheria</taxon>
        <taxon>Carnivora</taxon>
        <taxon>Caniformia</taxon>
        <taxon>Ursidae</taxon>
        <taxon>Ailuropoda</taxon>
    </lineage>
</organism>
<evidence type="ECO:0000313" key="8">
    <source>
        <dbReference type="EMBL" id="EFB29953.1"/>
    </source>
</evidence>
<comment type="function">
    <text evidence="6">RNA-binding component of the large ribosomal subunit. The ribosome is a large ribonucleoprotein complex responsible for the synthesis of proteins in the cell.</text>
</comment>
<evidence type="ECO:0000256" key="1">
    <source>
        <dbReference type="ARBA" id="ARBA00009339"/>
    </source>
</evidence>
<keyword evidence="3" id="KW-0687">Ribonucleoprotein</keyword>
<dbReference type="FunFam" id="1.10.1620.10:FF:000001">
    <property type="entry name" value="60S ribosomal protein-like L39"/>
    <property type="match status" value="1"/>
</dbReference>
<dbReference type="InterPro" id="IPR000077">
    <property type="entry name" value="Ribosomal_eL39"/>
</dbReference>
<evidence type="ECO:0000256" key="5">
    <source>
        <dbReference type="ARBA" id="ARBA00035339"/>
    </source>
</evidence>
<evidence type="ECO:0000256" key="2">
    <source>
        <dbReference type="ARBA" id="ARBA00022980"/>
    </source>
</evidence>
<reference evidence="8" key="1">
    <citation type="journal article" date="2010" name="Nature">
        <title>The sequence and de novo assembly of the giant panda genome.</title>
        <authorList>
            <person name="Li R."/>
            <person name="Fan W."/>
            <person name="Tian G."/>
            <person name="Zhu H."/>
            <person name="He L."/>
            <person name="Cai J."/>
            <person name="Huang Q."/>
            <person name="Cai Q."/>
            <person name="Li B."/>
            <person name="Bai Y."/>
            <person name="Zhang Z."/>
            <person name="Zhang Y."/>
            <person name="Wang W."/>
            <person name="Li J."/>
            <person name="Wei F."/>
            <person name="Li H."/>
            <person name="Jian M."/>
            <person name="Li J."/>
            <person name="Zhang Z."/>
            <person name="Nielsen R."/>
            <person name="Li D."/>
            <person name="Gu W."/>
            <person name="Yang Z."/>
            <person name="Xuan Z."/>
            <person name="Ryder O.A."/>
            <person name="Leung F.C."/>
            <person name="Zhou Y."/>
            <person name="Cao J."/>
            <person name="Sun X."/>
            <person name="Fu Y."/>
            <person name="Fang X."/>
            <person name="Guo X."/>
            <person name="Wang B."/>
            <person name="Hou R."/>
            <person name="Shen F."/>
            <person name="Mu B."/>
            <person name="Ni P."/>
            <person name="Lin R."/>
            <person name="Qian W."/>
            <person name="Wang G."/>
            <person name="Yu C."/>
            <person name="Nie W."/>
            <person name="Wang J."/>
            <person name="Wu Z."/>
            <person name="Liang H."/>
            <person name="Min J."/>
            <person name="Wu Q."/>
            <person name="Cheng S."/>
            <person name="Ruan J."/>
            <person name="Wang M."/>
            <person name="Shi Z."/>
            <person name="Wen M."/>
            <person name="Liu B."/>
            <person name="Ren X."/>
            <person name="Zheng H."/>
            <person name="Dong D."/>
            <person name="Cook K."/>
            <person name="Shan G."/>
            <person name="Zhang H."/>
            <person name="Kosiol C."/>
            <person name="Xie X."/>
            <person name="Lu Z."/>
            <person name="Zheng H."/>
            <person name="Li Y."/>
            <person name="Steiner C.C."/>
            <person name="Lam T.T."/>
            <person name="Lin S."/>
            <person name="Zhang Q."/>
            <person name="Li G."/>
            <person name="Tian J."/>
            <person name="Gong T."/>
            <person name="Liu H."/>
            <person name="Zhang D."/>
            <person name="Fang L."/>
            <person name="Ye C."/>
            <person name="Zhang J."/>
            <person name="Hu W."/>
            <person name="Xu A."/>
            <person name="Ren Y."/>
            <person name="Zhang G."/>
            <person name="Bruford M.W."/>
            <person name="Li Q."/>
            <person name="Ma L."/>
            <person name="Guo Y."/>
            <person name="An N."/>
            <person name="Hu Y."/>
            <person name="Zheng Y."/>
            <person name="Shi Y."/>
            <person name="Li Z."/>
            <person name="Liu Q."/>
            <person name="Chen Y."/>
            <person name="Zhao J."/>
            <person name="Qu N."/>
            <person name="Zhao S."/>
            <person name="Tian F."/>
            <person name="Wang X."/>
            <person name="Wang H."/>
            <person name="Xu L."/>
            <person name="Liu X."/>
            <person name="Vinar T."/>
            <person name="Wang Y."/>
            <person name="Lam T.W."/>
            <person name="Yiu S.M."/>
            <person name="Liu S."/>
            <person name="Zhang H."/>
            <person name="Li D."/>
            <person name="Huang Y."/>
            <person name="Wang X."/>
            <person name="Yang G."/>
            <person name="Jiang Z."/>
            <person name="Wang J."/>
            <person name="Qin N."/>
            <person name="Li L."/>
            <person name="Li J."/>
            <person name="Bolund L."/>
            <person name="Kristiansen K."/>
            <person name="Wong G.K."/>
            <person name="Olson M."/>
            <person name="Zhang X."/>
            <person name="Li S."/>
            <person name="Yang H."/>
            <person name="Wang J."/>
            <person name="Wang J."/>
        </authorList>
    </citation>
    <scope>NUCLEOTIDE SEQUENCE [LARGE SCALE GENOMIC DNA]</scope>
</reference>
<dbReference type="Pfam" id="PF00832">
    <property type="entry name" value="Ribosomal_L39"/>
    <property type="match status" value="1"/>
</dbReference>
<dbReference type="SUPFAM" id="SSF48662">
    <property type="entry name" value="Ribosomal protein L39e"/>
    <property type="match status" value="1"/>
</dbReference>
<dbReference type="PANTHER" id="PTHR19970">
    <property type="entry name" value="RIBOSOMAL PROTEIN L39E"/>
    <property type="match status" value="1"/>
</dbReference>
<evidence type="ECO:0000256" key="7">
    <source>
        <dbReference type="ARBA" id="ARBA00046440"/>
    </source>
</evidence>
<protein>
    <recommendedName>
        <fullName evidence="4">Large ribosomal subunit protein eL39</fullName>
    </recommendedName>
    <alternativeName>
        <fullName evidence="5">60S ribosomal protein L39</fullName>
    </alternativeName>
</protein>
<dbReference type="GO" id="GO:0006412">
    <property type="term" value="P:translation"/>
    <property type="evidence" value="ECO:0007669"/>
    <property type="project" value="InterPro"/>
</dbReference>
<feature type="non-terminal residue" evidence="8">
    <location>
        <position position="1"/>
    </location>
</feature>
<dbReference type="Gene3D" id="1.10.1620.10">
    <property type="entry name" value="Ribosomal protein L39e"/>
    <property type="match status" value="1"/>
</dbReference>
<evidence type="ECO:0000256" key="3">
    <source>
        <dbReference type="ARBA" id="ARBA00023274"/>
    </source>
</evidence>
<dbReference type="InterPro" id="IPR023626">
    <property type="entry name" value="Ribosomal_eL39_dom_sf"/>
</dbReference>
<sequence>FLAKKQKQNHSIPQWIWMKTGNKIRYNSKRRHWRGTKLGL</sequence>
<dbReference type="GO" id="GO:0022625">
    <property type="term" value="C:cytosolic large ribosomal subunit"/>
    <property type="evidence" value="ECO:0007669"/>
    <property type="project" value="TreeGrafter"/>
</dbReference>
<accession>D2HFH6</accession>
<name>D2HFH6_AILME</name>
<dbReference type="PANTHER" id="PTHR19970:SF0">
    <property type="entry name" value="LARGE RIBOSOMAL SUBUNIT PROTEIN EL39"/>
    <property type="match status" value="1"/>
</dbReference>